<dbReference type="PANTHER" id="PTHR33204:SF39">
    <property type="entry name" value="TRANSCRIPTIONAL REGULATORY PROTEIN"/>
    <property type="match status" value="1"/>
</dbReference>
<dbReference type="InterPro" id="IPR036388">
    <property type="entry name" value="WH-like_DNA-bd_sf"/>
</dbReference>
<gene>
    <name evidence="5" type="ORF">J2S64_002868</name>
</gene>
<dbReference type="InterPro" id="IPR036390">
    <property type="entry name" value="WH_DNA-bd_sf"/>
</dbReference>
<dbReference type="Pfam" id="PF01638">
    <property type="entry name" value="HxlR"/>
    <property type="match status" value="1"/>
</dbReference>
<dbReference type="Gene3D" id="1.10.10.10">
    <property type="entry name" value="Winged helix-like DNA-binding domain superfamily/Winged helix DNA-binding domain"/>
    <property type="match status" value="1"/>
</dbReference>
<evidence type="ECO:0000256" key="1">
    <source>
        <dbReference type="ARBA" id="ARBA00023015"/>
    </source>
</evidence>
<keyword evidence="2 5" id="KW-0238">DNA-binding</keyword>
<dbReference type="PROSITE" id="PS51118">
    <property type="entry name" value="HTH_HXLR"/>
    <property type="match status" value="1"/>
</dbReference>
<dbReference type="EMBL" id="JAVDYI010000001">
    <property type="protein sequence ID" value="MDR7359177.1"/>
    <property type="molecule type" value="Genomic_DNA"/>
</dbReference>
<evidence type="ECO:0000313" key="6">
    <source>
        <dbReference type="Proteomes" id="UP001183817"/>
    </source>
</evidence>
<dbReference type="GO" id="GO:0003677">
    <property type="term" value="F:DNA binding"/>
    <property type="evidence" value="ECO:0007669"/>
    <property type="project" value="UniProtKB-KW"/>
</dbReference>
<keyword evidence="1" id="KW-0805">Transcription regulation</keyword>
<accession>A0ABU2BKK6</accession>
<reference evidence="5 6" key="1">
    <citation type="submission" date="2023-07" db="EMBL/GenBank/DDBJ databases">
        <title>Sequencing the genomes of 1000 actinobacteria strains.</title>
        <authorList>
            <person name="Klenk H.-P."/>
        </authorList>
    </citation>
    <scope>NUCLEOTIDE SEQUENCE [LARGE SCALE GENOMIC DNA]</scope>
    <source>
        <strain evidence="5 6">DSM 20167</strain>
    </source>
</reference>
<protein>
    <submittedName>
        <fullName evidence="5">DNA-binding HxlR family transcriptional regulator</fullName>
    </submittedName>
</protein>
<evidence type="ECO:0000256" key="2">
    <source>
        <dbReference type="ARBA" id="ARBA00023125"/>
    </source>
</evidence>
<feature type="domain" description="HTH hxlR-type" evidence="4">
    <location>
        <begin position="15"/>
        <end position="113"/>
    </location>
</feature>
<dbReference type="PANTHER" id="PTHR33204">
    <property type="entry name" value="TRANSCRIPTIONAL REGULATOR, MARR FAMILY"/>
    <property type="match status" value="1"/>
</dbReference>
<dbReference type="RefSeq" id="WP_310291478.1">
    <property type="nucleotide sequence ID" value="NZ_BAAAWO010000001.1"/>
</dbReference>
<evidence type="ECO:0000259" key="4">
    <source>
        <dbReference type="PROSITE" id="PS51118"/>
    </source>
</evidence>
<dbReference type="Proteomes" id="UP001183817">
    <property type="component" value="Unassembled WGS sequence"/>
</dbReference>
<keyword evidence="3" id="KW-0804">Transcription</keyword>
<dbReference type="SUPFAM" id="SSF46785">
    <property type="entry name" value="Winged helix' DNA-binding domain"/>
    <property type="match status" value="1"/>
</dbReference>
<evidence type="ECO:0000313" key="5">
    <source>
        <dbReference type="EMBL" id="MDR7359177.1"/>
    </source>
</evidence>
<dbReference type="InterPro" id="IPR002577">
    <property type="entry name" value="HTH_HxlR"/>
</dbReference>
<comment type="caution">
    <text evidence="5">The sequence shown here is derived from an EMBL/GenBank/DDBJ whole genome shotgun (WGS) entry which is preliminary data.</text>
</comment>
<name>A0ABU2BKK6_9MICC</name>
<evidence type="ECO:0000256" key="3">
    <source>
        <dbReference type="ARBA" id="ARBA00023163"/>
    </source>
</evidence>
<sequence length="129" mass="14603">MDTERRAFDVMSPDCPSRSIMQRMGDKWTPLVFLALESGPRRFSQLRQDIGGVTPKVLTQTLRSLERDGLLTRTIYPEVPPRVEYELTALGATLLGPLAVVRAWSQDHAEKIIRARNDYDDLHEAPVPS</sequence>
<organism evidence="5 6">
    <name type="scientific">Paeniglutamicibacter sulfureus</name>
    <dbReference type="NCBI Taxonomy" id="43666"/>
    <lineage>
        <taxon>Bacteria</taxon>
        <taxon>Bacillati</taxon>
        <taxon>Actinomycetota</taxon>
        <taxon>Actinomycetes</taxon>
        <taxon>Micrococcales</taxon>
        <taxon>Micrococcaceae</taxon>
        <taxon>Paeniglutamicibacter</taxon>
    </lineage>
</organism>
<keyword evidence="6" id="KW-1185">Reference proteome</keyword>
<proteinExistence type="predicted"/>